<evidence type="ECO:0000256" key="1">
    <source>
        <dbReference type="SAM" id="MobiDB-lite"/>
    </source>
</evidence>
<keyword evidence="4" id="KW-1185">Reference proteome</keyword>
<reference evidence="3" key="2">
    <citation type="submission" date="2022-03" db="EMBL/GenBank/DDBJ databases">
        <title>Draft title - Genomic analysis of global carrot germplasm unveils the trajectory of domestication and the origin of high carotenoid orange carrot.</title>
        <authorList>
            <person name="Iorizzo M."/>
            <person name="Ellison S."/>
            <person name="Senalik D."/>
            <person name="Macko-Podgorni A."/>
            <person name="Grzebelus D."/>
            <person name="Bostan H."/>
            <person name="Rolling W."/>
            <person name="Curaba J."/>
            <person name="Simon P."/>
        </authorList>
    </citation>
    <scope>NUCLEOTIDE SEQUENCE</scope>
    <source>
        <tissue evidence="3">Leaf</tissue>
    </source>
</reference>
<feature type="region of interest" description="Disordered" evidence="1">
    <location>
        <begin position="1"/>
        <end position="57"/>
    </location>
</feature>
<evidence type="ECO:0000313" key="3">
    <source>
        <dbReference type="EMBL" id="WOH14897.1"/>
    </source>
</evidence>
<name>A0A175YHB6_DAUCS</name>
<reference evidence="2" key="1">
    <citation type="journal article" date="2016" name="Nat. Genet.">
        <title>A high-quality carrot genome assembly provides new insights into carotenoid accumulation and asterid genome evolution.</title>
        <authorList>
            <person name="Iorizzo M."/>
            <person name="Ellison S."/>
            <person name="Senalik D."/>
            <person name="Zeng P."/>
            <person name="Satapoomin P."/>
            <person name="Huang J."/>
            <person name="Bowman M."/>
            <person name="Iovene M."/>
            <person name="Sanseverino W."/>
            <person name="Cavagnaro P."/>
            <person name="Yildiz M."/>
            <person name="Macko-Podgorni A."/>
            <person name="Moranska E."/>
            <person name="Grzebelus E."/>
            <person name="Grzebelus D."/>
            <person name="Ashrafi H."/>
            <person name="Zheng Z."/>
            <person name="Cheng S."/>
            <person name="Spooner D."/>
            <person name="Van Deynze A."/>
            <person name="Simon P."/>
        </authorList>
    </citation>
    <scope>NUCLEOTIDE SEQUENCE [LARGE SCALE GENOMIC DNA]</scope>
    <source>
        <tissue evidence="2">Leaf</tissue>
    </source>
</reference>
<dbReference type="Gramene" id="KZM82222">
    <property type="protein sequence ID" value="KZM82222"/>
    <property type="gene ID" value="DCAR_029894"/>
</dbReference>
<proteinExistence type="predicted"/>
<protein>
    <submittedName>
        <fullName evidence="2">Uncharacterized protein</fullName>
    </submittedName>
</protein>
<dbReference type="EMBL" id="CP093351">
    <property type="protein sequence ID" value="WOH14897.1"/>
    <property type="molecule type" value="Genomic_DNA"/>
</dbReference>
<evidence type="ECO:0000313" key="2">
    <source>
        <dbReference type="EMBL" id="KZM82222.1"/>
    </source>
</evidence>
<gene>
    <name evidence="2" type="ORF">DCAR_029894</name>
    <name evidence="3" type="ORF">DCAR_0934425</name>
</gene>
<organism evidence="2">
    <name type="scientific">Daucus carota subsp. sativus</name>
    <name type="common">Carrot</name>
    <dbReference type="NCBI Taxonomy" id="79200"/>
    <lineage>
        <taxon>Eukaryota</taxon>
        <taxon>Viridiplantae</taxon>
        <taxon>Streptophyta</taxon>
        <taxon>Embryophyta</taxon>
        <taxon>Tracheophyta</taxon>
        <taxon>Spermatophyta</taxon>
        <taxon>Magnoliopsida</taxon>
        <taxon>eudicotyledons</taxon>
        <taxon>Gunneridae</taxon>
        <taxon>Pentapetalae</taxon>
        <taxon>asterids</taxon>
        <taxon>campanulids</taxon>
        <taxon>Apiales</taxon>
        <taxon>Apiaceae</taxon>
        <taxon>Apioideae</taxon>
        <taxon>Scandiceae</taxon>
        <taxon>Daucinae</taxon>
        <taxon>Daucus</taxon>
        <taxon>Daucus sect. Daucus</taxon>
    </lineage>
</organism>
<dbReference type="Proteomes" id="UP000077755">
    <property type="component" value="Chromosome 9"/>
</dbReference>
<sequence length="284" mass="31737">MGGEEPPPSEQYNVKDDVWTENVEEVETRSSNNSSKMNTKSSNTKGVDDNGNANILDHSDTGYVEEVYTISQQGKVEDQLNSIHDEKENQGTQDVQVLGETSDHEDSTGSLINPITPPEMMVEVDIADRTTDHKDSTTENPTVIEADAGIEDWRLKWQERDISSDEATASQSFQSQKSSILDDMVEESLEFENNVLLNSINKMSIKSRRGRPSKGKVKVKEYKAFKVPRRRKIRGMKLGLPVIAADKGPFDEAKLVYESALNMGLLPEHSEEKSLHLIRANLGN</sequence>
<evidence type="ECO:0000313" key="4">
    <source>
        <dbReference type="Proteomes" id="UP000077755"/>
    </source>
</evidence>
<dbReference type="EMBL" id="LNRQ01000009">
    <property type="protein sequence ID" value="KZM82222.1"/>
    <property type="molecule type" value="Genomic_DNA"/>
</dbReference>
<dbReference type="AlphaFoldDB" id="A0A175YHB6"/>
<feature type="compositionally biased region" description="Low complexity" evidence="1">
    <location>
        <begin position="29"/>
        <end position="45"/>
    </location>
</feature>
<accession>A0A175YHB6</accession>